<evidence type="ECO:0000313" key="1">
    <source>
        <dbReference type="EMBL" id="CBF84675.1"/>
    </source>
</evidence>
<name>Q5AS16_EMENI</name>
<accession>Q5AS16</accession>
<accession>C8VLK2</accession>
<dbReference type="HOGENOM" id="CLU_2096857_0_0_1"/>
<dbReference type="OrthoDB" id="5354164at2759"/>
<organism evidence="1 2">
    <name type="scientific">Emericella nidulans (strain FGSC A4 / ATCC 38163 / CBS 112.46 / NRRL 194 / M139)</name>
    <name type="common">Aspergillus nidulans</name>
    <dbReference type="NCBI Taxonomy" id="227321"/>
    <lineage>
        <taxon>Eukaryota</taxon>
        <taxon>Fungi</taxon>
        <taxon>Dikarya</taxon>
        <taxon>Ascomycota</taxon>
        <taxon>Pezizomycotina</taxon>
        <taxon>Eurotiomycetes</taxon>
        <taxon>Eurotiomycetidae</taxon>
        <taxon>Eurotiales</taxon>
        <taxon>Aspergillaceae</taxon>
        <taxon>Aspergillus</taxon>
        <taxon>Aspergillus subgen. Nidulantes</taxon>
    </lineage>
</organism>
<dbReference type="AlphaFoldDB" id="Q5AS16"/>
<evidence type="ECO:0000313" key="2">
    <source>
        <dbReference type="Proteomes" id="UP000000560"/>
    </source>
</evidence>
<dbReference type="RefSeq" id="XP_682183.1">
    <property type="nucleotide sequence ID" value="XM_677091.1"/>
</dbReference>
<dbReference type="Proteomes" id="UP000000560">
    <property type="component" value="Chromosome VII"/>
</dbReference>
<reference evidence="2" key="1">
    <citation type="journal article" date="2005" name="Nature">
        <title>Sequencing of Aspergillus nidulans and comparative analysis with A. fumigatus and A. oryzae.</title>
        <authorList>
            <person name="Galagan J.E."/>
            <person name="Calvo S.E."/>
            <person name="Cuomo C."/>
            <person name="Ma L.J."/>
            <person name="Wortman J.R."/>
            <person name="Batzoglou S."/>
            <person name="Lee S.I."/>
            <person name="Basturkmen M."/>
            <person name="Spevak C.C."/>
            <person name="Clutterbuck J."/>
            <person name="Kapitonov V."/>
            <person name="Jurka J."/>
            <person name="Scazzocchio C."/>
            <person name="Farman M."/>
            <person name="Butler J."/>
            <person name="Purcell S."/>
            <person name="Harris S."/>
            <person name="Braus G.H."/>
            <person name="Draht O."/>
            <person name="Busch S."/>
            <person name="D'Enfert C."/>
            <person name="Bouchier C."/>
            <person name="Goldman G.H."/>
            <person name="Bell-Pedersen D."/>
            <person name="Griffiths-Jones S."/>
            <person name="Doonan J.H."/>
            <person name="Yu J."/>
            <person name="Vienken K."/>
            <person name="Pain A."/>
            <person name="Freitag M."/>
            <person name="Selker E.U."/>
            <person name="Archer D.B."/>
            <person name="Penalva M.A."/>
            <person name="Oakley B.R."/>
            <person name="Momany M."/>
            <person name="Tanaka T."/>
            <person name="Kumagai T."/>
            <person name="Asai K."/>
            <person name="Machida M."/>
            <person name="Nierman W.C."/>
            <person name="Denning D.W."/>
            <person name="Caddick M."/>
            <person name="Hynes M."/>
            <person name="Paoletti M."/>
            <person name="Fischer R."/>
            <person name="Miller B."/>
            <person name="Dyer P."/>
            <person name="Sachs M.S."/>
            <person name="Osmani S.A."/>
            <person name="Birren B.W."/>
        </authorList>
    </citation>
    <scope>NUCLEOTIDE SEQUENCE [LARGE SCALE GENOMIC DNA]</scope>
    <source>
        <strain evidence="2">FGSC A4 / ATCC 38163 / CBS 112.46 / NRRL 194 / M139</strain>
    </source>
</reference>
<dbReference type="InParanoid" id="Q5AS16"/>
<keyword evidence="2" id="KW-1185">Reference proteome</keyword>
<dbReference type="EMBL" id="BN001307">
    <property type="protein sequence ID" value="CBF84675.1"/>
    <property type="molecule type" value="Genomic_DNA"/>
</dbReference>
<gene>
    <name evidence="1" type="ORF">ANIA_08914</name>
</gene>
<dbReference type="GeneID" id="2868214"/>
<reference evidence="2" key="2">
    <citation type="journal article" date="2009" name="Fungal Genet. Biol.">
        <title>The 2008 update of the Aspergillus nidulans genome annotation: a community effort.</title>
        <authorList>
            <person name="Wortman J.R."/>
            <person name="Gilsenan J.M."/>
            <person name="Joardar V."/>
            <person name="Deegan J."/>
            <person name="Clutterbuck J."/>
            <person name="Andersen M.R."/>
            <person name="Archer D."/>
            <person name="Bencina M."/>
            <person name="Braus G."/>
            <person name="Coutinho P."/>
            <person name="von Dohren H."/>
            <person name="Doonan J."/>
            <person name="Driessen A.J."/>
            <person name="Durek P."/>
            <person name="Espeso E."/>
            <person name="Fekete E."/>
            <person name="Flipphi M."/>
            <person name="Estrada C.G."/>
            <person name="Geysens S."/>
            <person name="Goldman G."/>
            <person name="de Groot P.W."/>
            <person name="Hansen K."/>
            <person name="Harris S.D."/>
            <person name="Heinekamp T."/>
            <person name="Helmstaedt K."/>
            <person name="Henrissat B."/>
            <person name="Hofmann G."/>
            <person name="Homan T."/>
            <person name="Horio T."/>
            <person name="Horiuchi H."/>
            <person name="James S."/>
            <person name="Jones M."/>
            <person name="Karaffa L."/>
            <person name="Karanyi Z."/>
            <person name="Kato M."/>
            <person name="Keller N."/>
            <person name="Kelly D.E."/>
            <person name="Kiel J.A."/>
            <person name="Kim J.M."/>
            <person name="van der Klei I.J."/>
            <person name="Klis F.M."/>
            <person name="Kovalchuk A."/>
            <person name="Krasevec N."/>
            <person name="Kubicek C.P."/>
            <person name="Liu B."/>
            <person name="Maccabe A."/>
            <person name="Meyer V."/>
            <person name="Mirabito P."/>
            <person name="Miskei M."/>
            <person name="Mos M."/>
            <person name="Mullins J."/>
            <person name="Nelson D.R."/>
            <person name="Nielsen J."/>
            <person name="Oakley B.R."/>
            <person name="Osmani S.A."/>
            <person name="Pakula T."/>
            <person name="Paszewski A."/>
            <person name="Paulsen I."/>
            <person name="Pilsyk S."/>
            <person name="Pocsi I."/>
            <person name="Punt P.J."/>
            <person name="Ram A.F."/>
            <person name="Ren Q."/>
            <person name="Robellet X."/>
            <person name="Robson G."/>
            <person name="Seiboth B."/>
            <person name="van Solingen P."/>
            <person name="Specht T."/>
            <person name="Sun J."/>
            <person name="Taheri-Talesh N."/>
            <person name="Takeshita N."/>
            <person name="Ussery D."/>
            <person name="vanKuyk P.A."/>
            <person name="Visser H."/>
            <person name="van de Vondervoort P.J."/>
            <person name="de Vries R.P."/>
            <person name="Walton J."/>
            <person name="Xiang X."/>
            <person name="Xiong Y."/>
            <person name="Zeng A.P."/>
            <person name="Brandt B.W."/>
            <person name="Cornell M.J."/>
            <person name="van den Hondel C.A."/>
            <person name="Visser J."/>
            <person name="Oliver S.G."/>
            <person name="Turner G."/>
        </authorList>
    </citation>
    <scope>GENOME REANNOTATION</scope>
    <source>
        <strain evidence="2">FGSC A4 / ATCC 38163 / CBS 112.46 / NRRL 194 / M139</strain>
    </source>
</reference>
<protein>
    <submittedName>
        <fullName evidence="1">Uncharacterized protein</fullName>
    </submittedName>
</protein>
<proteinExistence type="predicted"/>
<sequence length="116" mass="13214">MPSCAVAHAIGNVRKPGIALLFAPEQPMVKEHDVKKWHVVYQNRFDCWEGPLRIQGTSAFREMEAYNLERRISMYDQAEWVADLNVLKSLGQSLICECVVSMVNIAVMIHPCQRAK</sequence>
<dbReference type="KEGG" id="ani:ANIA_08914"/>